<accession>A0AAJ5WT03</accession>
<dbReference type="Proteomes" id="UP001220610">
    <property type="component" value="Chromosome"/>
</dbReference>
<name>A0AAJ5WT03_9BACT</name>
<dbReference type="Gene3D" id="2.60.120.260">
    <property type="entry name" value="Galactose-binding domain-like"/>
    <property type="match status" value="1"/>
</dbReference>
<evidence type="ECO:0000313" key="2">
    <source>
        <dbReference type="EMBL" id="WEK37691.1"/>
    </source>
</evidence>
<evidence type="ECO:0000256" key="1">
    <source>
        <dbReference type="SAM" id="SignalP"/>
    </source>
</evidence>
<evidence type="ECO:0008006" key="4">
    <source>
        <dbReference type="Google" id="ProtNLM"/>
    </source>
</evidence>
<dbReference type="AlphaFoldDB" id="A0AAJ5WT03"/>
<proteinExistence type="predicted"/>
<gene>
    <name evidence="2" type="ORF">P0Y53_09270</name>
</gene>
<dbReference type="EMBL" id="CP119311">
    <property type="protein sequence ID" value="WEK37691.1"/>
    <property type="molecule type" value="Genomic_DNA"/>
</dbReference>
<feature type="chain" id="PRO_5042521757" description="Alpha-L-rhamnosidase six-hairpin glycosidase domain-containing protein" evidence="1">
    <location>
        <begin position="20"/>
        <end position="1128"/>
    </location>
</feature>
<evidence type="ECO:0000313" key="3">
    <source>
        <dbReference type="Proteomes" id="UP001220610"/>
    </source>
</evidence>
<keyword evidence="1" id="KW-0732">Signal</keyword>
<protein>
    <recommendedName>
        <fullName evidence="4">Alpha-L-rhamnosidase six-hairpin glycosidase domain-containing protein</fullName>
    </recommendedName>
</protein>
<reference evidence="2" key="1">
    <citation type="submission" date="2023-03" db="EMBL/GenBank/DDBJ databases">
        <title>Andean soil-derived lignocellulolytic bacterial consortium as a source of novel taxa and putative plastic-active enzymes.</title>
        <authorList>
            <person name="Diaz-Garcia L."/>
            <person name="Chuvochina M."/>
            <person name="Feuerriegel G."/>
            <person name="Bunk B."/>
            <person name="Sproer C."/>
            <person name="Streit W.R."/>
            <person name="Rodriguez L.M."/>
            <person name="Overmann J."/>
            <person name="Jimenez D.J."/>
        </authorList>
    </citation>
    <scope>NUCLEOTIDE SEQUENCE</scope>
    <source>
        <strain evidence="2">MAG 7</strain>
    </source>
</reference>
<feature type="signal peptide" evidence="1">
    <location>
        <begin position="1"/>
        <end position="19"/>
    </location>
</feature>
<organism evidence="2 3">
    <name type="scientific">Candidatus Pseudobacter hemicellulosilyticus</name>
    <dbReference type="NCBI Taxonomy" id="3121375"/>
    <lineage>
        <taxon>Bacteria</taxon>
        <taxon>Pseudomonadati</taxon>
        <taxon>Bacteroidota</taxon>
        <taxon>Chitinophagia</taxon>
        <taxon>Chitinophagales</taxon>
        <taxon>Chitinophagaceae</taxon>
        <taxon>Pseudobacter</taxon>
    </lineage>
</organism>
<sequence>MKKAFLFLFAICLLVKAMAADPPVNYLVEAESFQFTGGWQAERSSLCMGSTMLRVMGGPVAAADALTVINIKKAGEYTVWVRAADYKDRQGTRLFRLLVDEQPMAEAGKHGNEGFAWEKVGRATLSARQVLLRLKDTKKNFGRCDAVLLTTDAALDPNTLKPVELARWRIAPVKMPVSGGEKAAISAPLVLTENAETVAGIGNEQLRLRFVKGGVNNKGLGAKAEYRLNGKWTSMNALLEDHKIYLLSADTPAINFGSFFPSWNGSKATRFFTLNGQRYTMQQPEDLLNPFAAGELSEAIPYAVEKTDNNTLAVSYITEDGTQLTGEWAVQGRHLTVQLTFEAARTAFYSLGIAAFQGVDTSAVSNILLPPMFQYRRFSPEPVLLVSSMMQQAVAIAESSVAAGKVSSFVSGDTSTFPLEWGYSQTSPMGFAIKNDKNQVQPVAFSPVLGLANSKFKTGATISRKFVLGILPTGWNEALEYISDSVYQVRDYRKQQGSLTDALFNMIDLVRNGSAAGWDPLLKGFYDIEANPATAATVVHPAPLSMVATAVVLQDEDFYLKRALPTIEYTLSRSGYRWAKAVVPSSYNNNKKTLQLDPIHSQFTTAYYEGLNSLLGNANPWLKAIALPENQVRKADGYSVLIPGWVQQLAAYRLTKETHWLEAAKAAADQYILEKAYNNSPAPFGKVPFYNTSFYAYWWDLLDLYELTKEERYLKAAEYSAFHTIAGIRTYPFVRDTLQTIHAGGKFTGNTTMWWKGDKKYRLGFPRIAGDAPEKQVPQALVSPVGLGFEQPYTYFDAGKEVRPVYMSSWAPHLLRLYQYTRRPLFQTYARNAVIGRFTNYPGYYAPGFTDITMQPDFPYKGPDVSSVYYHHIPAHMAFTWDFLVTEAIQRFAGQLQFPYGKQDGFVWFTNRLYGAGAGTVFEDTKARLWMKRGLVQLNSPEVNYITARSADRFWVILCSESDKPLPLELSIGKAAGIIAQGNASLHTAGKTTAASLPLKQNKVSLTLDNKGAVAISFPLQQQTNFTTPLPLREGMVVIDMGEPWGQLRFFRIRSPFGWDSIFGFAETGPLDGAQATATCNGQTLTLNSYPYEWSFVRIAPMQKASVTVTLTTADGKKQVKTIQLPGQ</sequence>